<evidence type="ECO:0000313" key="7">
    <source>
        <dbReference type="Proteomes" id="UP000238296"/>
    </source>
</evidence>
<comment type="caution">
    <text evidence="6">The sequence shown here is derived from an EMBL/GenBank/DDBJ whole genome shotgun (WGS) entry which is preliminary data.</text>
</comment>
<dbReference type="PROSITE" id="PS50977">
    <property type="entry name" value="HTH_TETR_2"/>
    <property type="match status" value="1"/>
</dbReference>
<evidence type="ECO:0000256" key="3">
    <source>
        <dbReference type="ARBA" id="ARBA00023163"/>
    </source>
</evidence>
<dbReference type="PANTHER" id="PTHR47506:SF3">
    <property type="entry name" value="HTH-TYPE TRANSCRIPTIONAL REGULATOR LMRA"/>
    <property type="match status" value="1"/>
</dbReference>
<protein>
    <submittedName>
        <fullName evidence="6">Putative HTH-type transcriptional regulator</fullName>
    </submittedName>
</protein>
<feature type="DNA-binding region" description="H-T-H motif" evidence="4">
    <location>
        <begin position="28"/>
        <end position="47"/>
    </location>
</feature>
<dbReference type="InterPro" id="IPR036271">
    <property type="entry name" value="Tet_transcr_reg_TetR-rel_C_sf"/>
</dbReference>
<name>A0A2S8BHD1_9MYCO</name>
<proteinExistence type="predicted"/>
<evidence type="ECO:0000313" key="6">
    <source>
        <dbReference type="EMBL" id="PQM46090.1"/>
    </source>
</evidence>
<gene>
    <name evidence="6" type="ORF">C1Y40_03746</name>
</gene>
<evidence type="ECO:0000256" key="4">
    <source>
        <dbReference type="PROSITE-ProRule" id="PRU00335"/>
    </source>
</evidence>
<reference evidence="6 7" key="1">
    <citation type="journal article" date="2017" name="Int. J. Syst. Evol. Microbiol.">
        <title>Mycobacterium talmoniae sp. nov., a slowly growing mycobacterium isolated from human respiratory samples.</title>
        <authorList>
            <person name="Davidson R.M."/>
            <person name="DeGroote M.A."/>
            <person name="Marola J.L."/>
            <person name="Buss S."/>
            <person name="Jones V."/>
            <person name="McNeil M.R."/>
            <person name="Freifeld A.G."/>
            <person name="Elaine Epperson L."/>
            <person name="Hasan N.A."/>
            <person name="Jackson M."/>
            <person name="Iwen P.C."/>
            <person name="Salfinger M."/>
            <person name="Strong M."/>
        </authorList>
    </citation>
    <scope>NUCLEOTIDE SEQUENCE [LARGE SCALE GENOMIC DNA]</scope>
    <source>
        <strain evidence="6 7">ATCC BAA-2683</strain>
    </source>
</reference>
<evidence type="ECO:0000256" key="2">
    <source>
        <dbReference type="ARBA" id="ARBA00023125"/>
    </source>
</evidence>
<dbReference type="SUPFAM" id="SSF48498">
    <property type="entry name" value="Tetracyclin repressor-like, C-terminal domain"/>
    <property type="match status" value="1"/>
</dbReference>
<dbReference type="AlphaFoldDB" id="A0A2S8BHD1"/>
<dbReference type="GO" id="GO:0003677">
    <property type="term" value="F:DNA binding"/>
    <property type="evidence" value="ECO:0007669"/>
    <property type="project" value="UniProtKB-UniRule"/>
</dbReference>
<evidence type="ECO:0000259" key="5">
    <source>
        <dbReference type="PROSITE" id="PS50977"/>
    </source>
</evidence>
<dbReference type="InterPro" id="IPR009057">
    <property type="entry name" value="Homeodomain-like_sf"/>
</dbReference>
<dbReference type="Proteomes" id="UP000238296">
    <property type="component" value="Unassembled WGS sequence"/>
</dbReference>
<keyword evidence="3" id="KW-0804">Transcription</keyword>
<evidence type="ECO:0000256" key="1">
    <source>
        <dbReference type="ARBA" id="ARBA00023015"/>
    </source>
</evidence>
<dbReference type="InterPro" id="IPR054156">
    <property type="entry name" value="YxaF_TetR_C"/>
</dbReference>
<dbReference type="PANTHER" id="PTHR47506">
    <property type="entry name" value="TRANSCRIPTIONAL REGULATORY PROTEIN"/>
    <property type="match status" value="1"/>
</dbReference>
<dbReference type="Pfam" id="PF21993">
    <property type="entry name" value="TetR_C_13_2"/>
    <property type="match status" value="1"/>
</dbReference>
<dbReference type="SUPFAM" id="SSF46689">
    <property type="entry name" value="Homeodomain-like"/>
    <property type="match status" value="1"/>
</dbReference>
<sequence length="196" mass="20893">MGVRTTTRKKMLSSAVELLRERGAAGVTIDAVLSRSKSPRGSVYHHFPGGRNEIMTESLALAGDAIGDFIERAAADGSVEALHRFGEFWAKMLRDSDFGAGCPVVSVAVGGSTDDQHLLPTVAAIFDRWHRALADRLVADGVAAPRADRLATLVVAGVEGAVILCRVHRSTGPLDDVITEFEELFGSLTPPTDAKR</sequence>
<organism evidence="6 7">
    <name type="scientific">Mycobacterium talmoniae</name>
    <dbReference type="NCBI Taxonomy" id="1858794"/>
    <lineage>
        <taxon>Bacteria</taxon>
        <taxon>Bacillati</taxon>
        <taxon>Actinomycetota</taxon>
        <taxon>Actinomycetes</taxon>
        <taxon>Mycobacteriales</taxon>
        <taxon>Mycobacteriaceae</taxon>
        <taxon>Mycobacterium</taxon>
    </lineage>
</organism>
<dbReference type="InterPro" id="IPR001647">
    <property type="entry name" value="HTH_TetR"/>
</dbReference>
<dbReference type="Pfam" id="PF00440">
    <property type="entry name" value="TetR_N"/>
    <property type="match status" value="1"/>
</dbReference>
<feature type="domain" description="HTH tetR-type" evidence="5">
    <location>
        <begin position="5"/>
        <end position="65"/>
    </location>
</feature>
<keyword evidence="1" id="KW-0805">Transcription regulation</keyword>
<accession>A0A2S8BHD1</accession>
<dbReference type="EMBL" id="PPEA01000547">
    <property type="protein sequence ID" value="PQM46090.1"/>
    <property type="molecule type" value="Genomic_DNA"/>
</dbReference>
<keyword evidence="2 4" id="KW-0238">DNA-binding</keyword>
<dbReference type="Gene3D" id="1.10.357.10">
    <property type="entry name" value="Tetracycline Repressor, domain 2"/>
    <property type="match status" value="1"/>
</dbReference>